<dbReference type="GO" id="GO:0006537">
    <property type="term" value="P:glutamate biosynthetic process"/>
    <property type="evidence" value="ECO:0007669"/>
    <property type="project" value="TreeGrafter"/>
</dbReference>
<sequence length="304" mass="32290">MTAAFDQVHPRAQSPAHRGRIADRIAYLGSVDPQLFAVELWDHQGWRWGRGDRGASVALMSAMKPFLLLYLLETLGSAAVAQWVDDRPSDLPFNSLAQLQADGGRPRNPMINSGAITLADKLPGATGADRCHQFCHWLNTTAGTNYHLNQALLDSVHQGGREPNLALLDALTQAGVVDRADGSIDAYEHLCCLSSTVGDLARLGLLLALPPDRLRSLHALQVNQTLRTCGLYEASPCFNLRIGLPMKSGISGALVAVVPGQGAIACYSPLLDLQGNSVAGLAFLEALAQPLAQPSAQSSAQSSA</sequence>
<dbReference type="Gene3D" id="3.40.710.10">
    <property type="entry name" value="DD-peptidase/beta-lactamase superfamily"/>
    <property type="match status" value="1"/>
</dbReference>
<dbReference type="EMBL" id="AJTX02000008">
    <property type="protein sequence ID" value="KKI98528.1"/>
    <property type="molecule type" value="Genomic_DNA"/>
</dbReference>
<keyword evidence="4" id="KW-0378">Hydrolase</keyword>
<organism evidence="6 7">
    <name type="scientific">Prochlorothrix hollandica PCC 9006 = CALU 1027</name>
    <dbReference type="NCBI Taxonomy" id="317619"/>
    <lineage>
        <taxon>Bacteria</taxon>
        <taxon>Bacillati</taxon>
        <taxon>Cyanobacteriota</taxon>
        <taxon>Cyanophyceae</taxon>
        <taxon>Prochlorotrichales</taxon>
        <taxon>Prochlorotrichaceae</taxon>
        <taxon>Prochlorothrix</taxon>
    </lineage>
</organism>
<comment type="subunit">
    <text evidence="2">Homotetramer.</text>
</comment>
<name>A0A0M2PV45_PROHO</name>
<dbReference type="GO" id="GO:0006543">
    <property type="term" value="P:L-glutamine catabolic process"/>
    <property type="evidence" value="ECO:0007669"/>
    <property type="project" value="TreeGrafter"/>
</dbReference>
<dbReference type="InterPro" id="IPR015868">
    <property type="entry name" value="Glutaminase"/>
</dbReference>
<evidence type="ECO:0000256" key="1">
    <source>
        <dbReference type="ARBA" id="ARBA00011076"/>
    </source>
</evidence>
<gene>
    <name evidence="6" type="ORF">PROH_18500</name>
</gene>
<comment type="caution">
    <text evidence="6">The sequence shown here is derived from an EMBL/GenBank/DDBJ whole genome shotgun (WGS) entry which is preliminary data.</text>
</comment>
<evidence type="ECO:0000256" key="5">
    <source>
        <dbReference type="ARBA" id="ARBA00049534"/>
    </source>
</evidence>
<accession>A0A0M2PV45</accession>
<evidence type="ECO:0000256" key="4">
    <source>
        <dbReference type="ARBA" id="ARBA00022801"/>
    </source>
</evidence>
<dbReference type="eggNOG" id="COG2066">
    <property type="taxonomic scope" value="Bacteria"/>
</dbReference>
<dbReference type="PANTHER" id="PTHR12544">
    <property type="entry name" value="GLUTAMINASE"/>
    <property type="match status" value="1"/>
</dbReference>
<comment type="catalytic activity">
    <reaction evidence="5">
        <text>L-glutamine + H2O = L-glutamate + NH4(+)</text>
        <dbReference type="Rhea" id="RHEA:15889"/>
        <dbReference type="ChEBI" id="CHEBI:15377"/>
        <dbReference type="ChEBI" id="CHEBI:28938"/>
        <dbReference type="ChEBI" id="CHEBI:29985"/>
        <dbReference type="ChEBI" id="CHEBI:58359"/>
        <dbReference type="EC" id="3.5.1.2"/>
    </reaction>
</comment>
<dbReference type="InterPro" id="IPR012338">
    <property type="entry name" value="Beta-lactam/transpept-like"/>
</dbReference>
<dbReference type="GO" id="GO:0004359">
    <property type="term" value="F:glutaminase activity"/>
    <property type="evidence" value="ECO:0007669"/>
    <property type="project" value="UniProtKB-EC"/>
</dbReference>
<proteinExistence type="inferred from homology"/>
<protein>
    <recommendedName>
        <fullName evidence="3">glutaminase</fullName>
        <ecNumber evidence="3">3.5.1.2</ecNumber>
    </recommendedName>
</protein>
<dbReference type="SUPFAM" id="SSF56601">
    <property type="entry name" value="beta-lactamase/transpeptidase-like"/>
    <property type="match status" value="1"/>
</dbReference>
<dbReference type="PANTHER" id="PTHR12544:SF29">
    <property type="entry name" value="GLUTAMINASE"/>
    <property type="match status" value="1"/>
</dbReference>
<comment type="similarity">
    <text evidence="1">Belongs to the glutaminase family.</text>
</comment>
<reference evidence="6" key="1">
    <citation type="submission" date="2012-04" db="EMBL/GenBank/DDBJ databases">
        <authorList>
            <person name="Borisov I.G."/>
            <person name="Ivanikova N.V."/>
            <person name="Pinevich A.V."/>
        </authorList>
    </citation>
    <scope>NUCLEOTIDE SEQUENCE [LARGE SCALE GENOMIC DNA]</scope>
    <source>
        <strain evidence="6">CALU 1027</strain>
    </source>
</reference>
<keyword evidence="7" id="KW-1185">Reference proteome</keyword>
<dbReference type="STRING" id="317619.GCA_000332315_02599"/>
<evidence type="ECO:0000256" key="3">
    <source>
        <dbReference type="ARBA" id="ARBA00012918"/>
    </source>
</evidence>
<dbReference type="Proteomes" id="UP000034681">
    <property type="component" value="Unassembled WGS sequence"/>
</dbReference>
<dbReference type="Pfam" id="PF04960">
    <property type="entry name" value="Glutaminase"/>
    <property type="match status" value="1"/>
</dbReference>
<dbReference type="AlphaFoldDB" id="A0A0M2PV45"/>
<evidence type="ECO:0000313" key="6">
    <source>
        <dbReference type="EMBL" id="KKI98528.1"/>
    </source>
</evidence>
<dbReference type="EC" id="3.5.1.2" evidence="3"/>
<evidence type="ECO:0000256" key="2">
    <source>
        <dbReference type="ARBA" id="ARBA00011881"/>
    </source>
</evidence>
<evidence type="ECO:0000313" key="7">
    <source>
        <dbReference type="Proteomes" id="UP000034681"/>
    </source>
</evidence>